<evidence type="ECO:0000313" key="4">
    <source>
        <dbReference type="EMBL" id="NME70372.1"/>
    </source>
</evidence>
<reference evidence="4 5" key="1">
    <citation type="submission" date="2020-04" db="EMBL/GenBank/DDBJ databases">
        <title>Flammeovirga sp. SR4, a novel species isolated from seawater.</title>
        <authorList>
            <person name="Wang X."/>
        </authorList>
    </citation>
    <scope>NUCLEOTIDE SEQUENCE [LARGE SCALE GENOMIC DNA]</scope>
    <source>
        <strain evidence="4 5">ATCC 23126</strain>
    </source>
</reference>
<dbReference type="PANTHER" id="PTHR40469:SF2">
    <property type="entry name" value="GALACTOSE-BINDING DOMAIN-LIKE SUPERFAMILY PROTEIN"/>
    <property type="match status" value="1"/>
</dbReference>
<dbReference type="Proteomes" id="UP000576082">
    <property type="component" value="Unassembled WGS sequence"/>
</dbReference>
<dbReference type="SUPFAM" id="SSF49785">
    <property type="entry name" value="Galactose-binding domain-like"/>
    <property type="match status" value="1"/>
</dbReference>
<dbReference type="NCBIfam" id="TIGR04183">
    <property type="entry name" value="Por_Secre_tail"/>
    <property type="match status" value="1"/>
</dbReference>
<dbReference type="Pfam" id="PF18040">
    <property type="entry name" value="BPA_C"/>
    <property type="match status" value="1"/>
</dbReference>
<proteinExistence type="predicted"/>
<dbReference type="InterPro" id="IPR026444">
    <property type="entry name" value="Secre_tail"/>
</dbReference>
<dbReference type="GO" id="GO:0030246">
    <property type="term" value="F:carbohydrate binding"/>
    <property type="evidence" value="ECO:0007669"/>
    <property type="project" value="InterPro"/>
</dbReference>
<dbReference type="RefSeq" id="WP_169658612.1">
    <property type="nucleotide sequence ID" value="NZ_JABANE010000062.1"/>
</dbReference>
<feature type="domain" description="CBM6" evidence="3">
    <location>
        <begin position="730"/>
        <end position="871"/>
    </location>
</feature>
<dbReference type="SUPFAM" id="SSF51445">
    <property type="entry name" value="(Trans)glycosidases"/>
    <property type="match status" value="1"/>
</dbReference>
<evidence type="ECO:0000256" key="2">
    <source>
        <dbReference type="SAM" id="SignalP"/>
    </source>
</evidence>
<protein>
    <submittedName>
        <fullName evidence="4">Carbohydrate-binding protein</fullName>
    </submittedName>
</protein>
<dbReference type="InterPro" id="IPR005084">
    <property type="entry name" value="CBM6"/>
</dbReference>
<evidence type="ECO:0000313" key="5">
    <source>
        <dbReference type="Proteomes" id="UP000576082"/>
    </source>
</evidence>
<keyword evidence="5" id="KW-1185">Reference proteome</keyword>
<dbReference type="InterPro" id="IPR017853">
    <property type="entry name" value="GH"/>
</dbReference>
<feature type="signal peptide" evidence="2">
    <location>
        <begin position="1"/>
        <end position="30"/>
    </location>
</feature>
<evidence type="ECO:0000259" key="3">
    <source>
        <dbReference type="PROSITE" id="PS51175"/>
    </source>
</evidence>
<dbReference type="Pfam" id="PF18206">
    <property type="entry name" value="Porphyrn_cat_1"/>
    <property type="match status" value="1"/>
</dbReference>
<dbReference type="InterPro" id="IPR008979">
    <property type="entry name" value="Galactose-bd-like_sf"/>
</dbReference>
<dbReference type="CDD" id="cd21510">
    <property type="entry name" value="agarase_cat"/>
    <property type="match status" value="1"/>
</dbReference>
<dbReference type="Pfam" id="PF03422">
    <property type="entry name" value="CBM_6"/>
    <property type="match status" value="1"/>
</dbReference>
<dbReference type="AlphaFoldDB" id="A0A7X9RX85"/>
<gene>
    <name evidence="4" type="ORF">HHU12_20515</name>
</gene>
<sequence>MIKHYFRQPVFFTTLIAATLLSLLVNEVTAQTTASINHKVQRYIGGVSNLERNKFFNLHSNWRDTELNQFYSDYNAFPSRGFWGPFSYSKSKGNAVGTYPAGKTGNDNLKNVTRFVGTEHPYNIFKDGLNPTAAGNWAAEYYKDFVSDSERPEYFEPMNEPFVHAKDYYSGGWNLAEEDRIKLQMAEVYAAIGKKIHDTPALGNMKVIGYSAAWPSLEINDFAHWDENMKMFMDVAGADMDAFSTHLYDGVNVTGQNNKRSGSNSEAILDLIETYSHTKWGTVKPHAITEYGAIASGYGDNYSDIESIQTVRGINHMLFNLLDRENKIEISIPFITDKSTWHLTAANNYQPYGAALFIPTNIGQPTVAGWKYAPKIHFFELWKNVKGKRVHVTTDNPDVQVQGFADGNMLYVALNNLDDANQNVTLDFVSGLGGLQNVTTKSLKIYDNSAPIMNISSSGATPGSLTLIPGETVVLEYQFSNAISFDNAIRDRKYYTSKHLQAINANSAVSFNFYNVDTGTGLASLQMGIGRKHDRSKKPVVKINGTTVTVPNNWKGSDQANRSDFFGVIEIPFDISLLQATNTVTVTFPDGGGHISSMILEVKKYDQAVIENEAVSIVSPTSTIESDTQVNVSLSYTANTTRDIVAEFWSSTSWLGQAVKTVNAGSRTETLTLSLNNAPATGSGYIVKASIRPVGTNWTSNIDTDQKNNLSVIPAVVQEAYGGTPHSLPGKVEAENYDTGGEGVAYHDSNTNNQGGQYRTDGVDIETCSDTGGGYNVGWIDATEWLEYTVNVGVTDNYDFFPRVASNSANGKFKLMVDGVAVTGDLSVPNTGNWQTFQTMHIRNIALTAGQHVIRWETVSGGYNFNSWAAWQSSTSSSRKSGIDVASSVMVYPNPVTNDKVFIKIPNADGNTVKVEIIDLQGRTVKVDTFTNNQHSIDVNGLMNGVYIINITTPTQQFTKKVILQ</sequence>
<dbReference type="Gene3D" id="2.60.120.1200">
    <property type="match status" value="1"/>
</dbReference>
<dbReference type="PROSITE" id="PS51175">
    <property type="entry name" value="CBM6"/>
    <property type="match status" value="1"/>
</dbReference>
<dbReference type="Gene3D" id="2.60.120.260">
    <property type="entry name" value="Galactose-binding domain-like"/>
    <property type="match status" value="1"/>
</dbReference>
<dbReference type="Gene3D" id="2.60.40.1180">
    <property type="entry name" value="Golgi alpha-mannosidase II"/>
    <property type="match status" value="1"/>
</dbReference>
<dbReference type="Gene3D" id="3.20.20.80">
    <property type="entry name" value="Glycosidases"/>
    <property type="match status" value="1"/>
</dbReference>
<dbReference type="CDD" id="cd04080">
    <property type="entry name" value="CBM6_cellulase-like"/>
    <property type="match status" value="1"/>
</dbReference>
<evidence type="ECO:0000256" key="1">
    <source>
        <dbReference type="ARBA" id="ARBA00022729"/>
    </source>
</evidence>
<dbReference type="SMART" id="SM00606">
    <property type="entry name" value="CBD_IV"/>
    <property type="match status" value="1"/>
</dbReference>
<name>A0A7X9RX85_9BACT</name>
<dbReference type="PANTHER" id="PTHR40469">
    <property type="entry name" value="SECRETED GLYCOSYL HYDROLASE"/>
    <property type="match status" value="1"/>
</dbReference>
<keyword evidence="1 2" id="KW-0732">Signal</keyword>
<feature type="chain" id="PRO_5031067283" evidence="2">
    <location>
        <begin position="31"/>
        <end position="965"/>
    </location>
</feature>
<dbReference type="InterPro" id="IPR041224">
    <property type="entry name" value="BPA_C"/>
</dbReference>
<dbReference type="Pfam" id="PF18962">
    <property type="entry name" value="Por_Secre_tail"/>
    <property type="match status" value="1"/>
</dbReference>
<comment type="caution">
    <text evidence="4">The sequence shown here is derived from an EMBL/GenBank/DDBJ whole genome shotgun (WGS) entry which is preliminary data.</text>
</comment>
<dbReference type="InterPro" id="IPR013780">
    <property type="entry name" value="Glyco_hydro_b"/>
</dbReference>
<dbReference type="InterPro" id="IPR040527">
    <property type="entry name" value="Beta-sand_Porphyrn"/>
</dbReference>
<organism evidence="4 5">
    <name type="scientific">Flammeovirga aprica JL-4</name>
    <dbReference type="NCBI Taxonomy" id="694437"/>
    <lineage>
        <taxon>Bacteria</taxon>
        <taxon>Pseudomonadati</taxon>
        <taxon>Bacteroidota</taxon>
        <taxon>Cytophagia</taxon>
        <taxon>Cytophagales</taxon>
        <taxon>Flammeovirgaceae</taxon>
        <taxon>Flammeovirga</taxon>
    </lineage>
</organism>
<accession>A0A7X9RX85</accession>
<dbReference type="EMBL" id="JABANE010000062">
    <property type="protein sequence ID" value="NME70372.1"/>
    <property type="molecule type" value="Genomic_DNA"/>
</dbReference>
<dbReference type="InterPro" id="IPR006584">
    <property type="entry name" value="Cellulose-bd_IV"/>
</dbReference>